<reference evidence="1" key="1">
    <citation type="submission" date="2023-07" db="EMBL/GenBank/DDBJ databases">
        <authorList>
            <person name="Kim M.K."/>
        </authorList>
    </citation>
    <scope>NUCLEOTIDE SEQUENCE</scope>
    <source>
        <strain evidence="1">M29</strain>
    </source>
</reference>
<evidence type="ECO:0000313" key="1">
    <source>
        <dbReference type="EMBL" id="MDO7845385.1"/>
    </source>
</evidence>
<proteinExistence type="predicted"/>
<comment type="caution">
    <text evidence="1">The sequence shown here is derived from an EMBL/GenBank/DDBJ whole genome shotgun (WGS) entry which is preliminary data.</text>
</comment>
<keyword evidence="2" id="KW-1185">Reference proteome</keyword>
<dbReference type="RefSeq" id="WP_305010070.1">
    <property type="nucleotide sequence ID" value="NZ_JAUQSX010000001.1"/>
</dbReference>
<dbReference type="EMBL" id="JAUQSX010000001">
    <property type="protein sequence ID" value="MDO7845385.1"/>
    <property type="molecule type" value="Genomic_DNA"/>
</dbReference>
<gene>
    <name evidence="1" type="ORF">Q5H92_03380</name>
</gene>
<sequence length="193" mass="21643">MHGLRAVPPVELQKLAGRYGIPAHQVFVLDTSYRTFLSHLHQHDSVAAKNHYQPLQAAYYDRAGRLQSFYINCYAGGFPNLAWNAAGGLNQFPPKPQAPIDTALPLSEYLTYLRQPNGQPLPAQPLTKHTVIIQWSRFMGRQSRRLIQAAQRNAALASPQNAVRLLFVNNDNLATYLETRQAQLEAKSKLVAQ</sequence>
<protein>
    <submittedName>
        <fullName evidence="1">Uncharacterized protein</fullName>
    </submittedName>
</protein>
<dbReference type="Proteomes" id="UP001167796">
    <property type="component" value="Unassembled WGS sequence"/>
</dbReference>
<name>A0ABT9A6B9_9BACT</name>
<evidence type="ECO:0000313" key="2">
    <source>
        <dbReference type="Proteomes" id="UP001167796"/>
    </source>
</evidence>
<organism evidence="1 2">
    <name type="scientific">Hymenobacter mellowenesis</name>
    <dbReference type="NCBI Taxonomy" id="3063995"/>
    <lineage>
        <taxon>Bacteria</taxon>
        <taxon>Pseudomonadati</taxon>
        <taxon>Bacteroidota</taxon>
        <taxon>Cytophagia</taxon>
        <taxon>Cytophagales</taxon>
        <taxon>Hymenobacteraceae</taxon>
        <taxon>Hymenobacter</taxon>
    </lineage>
</organism>
<accession>A0ABT9A6B9</accession>